<dbReference type="RefSeq" id="WP_167671270.1">
    <property type="nucleotide sequence ID" value="NZ_JAATJS010000001.1"/>
</dbReference>
<name>A0ABX0V6C6_9HYPH</name>
<protein>
    <recommendedName>
        <fullName evidence="1">DNA circulation N-terminal domain-containing protein</fullName>
    </recommendedName>
</protein>
<gene>
    <name evidence="2" type="ORF">HB375_01990</name>
</gene>
<proteinExistence type="predicted"/>
<reference evidence="2 3" key="1">
    <citation type="submission" date="2020-03" db="EMBL/GenBank/DDBJ databases">
        <title>The genome sequence of Microvirga sp. c23x22.</title>
        <authorList>
            <person name="Zhang X."/>
        </authorList>
    </citation>
    <scope>NUCLEOTIDE SEQUENCE [LARGE SCALE GENOMIC DNA]</scope>
    <source>
        <strain evidence="3">c23x22</strain>
    </source>
</reference>
<keyword evidence="3" id="KW-1185">Reference proteome</keyword>
<dbReference type="Proteomes" id="UP000707352">
    <property type="component" value="Unassembled WGS sequence"/>
</dbReference>
<evidence type="ECO:0000259" key="1">
    <source>
        <dbReference type="Pfam" id="PF07157"/>
    </source>
</evidence>
<dbReference type="InterPro" id="IPR009826">
    <property type="entry name" value="DNA_circ_N"/>
</dbReference>
<dbReference type="EMBL" id="JAATJS010000001">
    <property type="protein sequence ID" value="NIX75383.1"/>
    <property type="molecule type" value="Genomic_DNA"/>
</dbReference>
<feature type="domain" description="DNA circulation N-terminal" evidence="1">
    <location>
        <begin position="15"/>
        <end position="100"/>
    </location>
</feature>
<evidence type="ECO:0000313" key="2">
    <source>
        <dbReference type="EMBL" id="NIX75383.1"/>
    </source>
</evidence>
<organism evidence="2 3">
    <name type="scientific">Microvirga terricola</name>
    <dbReference type="NCBI Taxonomy" id="2719797"/>
    <lineage>
        <taxon>Bacteria</taxon>
        <taxon>Pseudomonadati</taxon>
        <taxon>Pseudomonadota</taxon>
        <taxon>Alphaproteobacteria</taxon>
        <taxon>Hyphomicrobiales</taxon>
        <taxon>Methylobacteriaceae</taxon>
        <taxon>Microvirga</taxon>
    </lineage>
</organism>
<sequence length="427" mass="45065">MTIFDHEYDLLPGLLPGAFRGVPFYVVDAGHDVGRRIVTSYFPGLDAKTHEDLGILDGLIDIAGLVIGDDYVAQAEALRRAFQTPGPGTLFHPWIGELTVILPQPARIDFSVTELRVARIQATFERTSAPAVLGLSTLTRLISTLRSVATAAQSLTAGLLSGRAVPMMFWTAARSMADSVVAVISDEVSRSQGSSKLLPAVDATKTALSSVDAMLADAAPAALAAAISTLADPIVDLASPAISRAIGLGGKPLPAAPSVLDARSVSSLLLRVGRTISTLEAFGMTDRAVAVLSQAAVVVGAGRLVSEVDFESRQEALRWRDQLDAALQQVGRDASLLMTENVGLAAQVWNTAEAARAALALDLNEVLGRLPSVRTITPPGTVSAFLLAQHLVGDDPRKVVAMAEDIRRRNRLHHPGSIPPEPLEVLL</sequence>
<evidence type="ECO:0000313" key="3">
    <source>
        <dbReference type="Proteomes" id="UP000707352"/>
    </source>
</evidence>
<accession>A0ABX0V6C6</accession>
<comment type="caution">
    <text evidence="2">The sequence shown here is derived from an EMBL/GenBank/DDBJ whole genome shotgun (WGS) entry which is preliminary data.</text>
</comment>
<dbReference type="Pfam" id="PF07157">
    <property type="entry name" value="DNA_circ_N"/>
    <property type="match status" value="1"/>
</dbReference>